<dbReference type="eggNOG" id="COG4395">
    <property type="taxonomic scope" value="Bacteria"/>
</dbReference>
<dbReference type="SMART" id="SM00978">
    <property type="entry name" value="Tim44"/>
    <property type="match status" value="1"/>
</dbReference>
<evidence type="ECO:0000313" key="2">
    <source>
        <dbReference type="EMBL" id="EGF92006.1"/>
    </source>
</evidence>
<dbReference type="EMBL" id="GL883077">
    <property type="protein sequence ID" value="EGF92006.1"/>
    <property type="molecule type" value="Genomic_DNA"/>
</dbReference>
<dbReference type="Gene3D" id="3.10.450.240">
    <property type="match status" value="1"/>
</dbReference>
<protein>
    <submittedName>
        <fullName evidence="2">Tim44-like domain protein</fullName>
    </submittedName>
</protein>
<feature type="domain" description="Tim44-like" evidence="1">
    <location>
        <begin position="57"/>
        <end position="209"/>
    </location>
</feature>
<dbReference type="RefSeq" id="WP_006271175.1">
    <property type="nucleotide sequence ID" value="NZ_GL883077.1"/>
</dbReference>
<organism evidence="2 3">
    <name type="scientific">Asticcacaulis biprosthecium C19</name>
    <dbReference type="NCBI Taxonomy" id="715226"/>
    <lineage>
        <taxon>Bacteria</taxon>
        <taxon>Pseudomonadati</taxon>
        <taxon>Pseudomonadota</taxon>
        <taxon>Alphaproteobacteria</taxon>
        <taxon>Caulobacterales</taxon>
        <taxon>Caulobacteraceae</taxon>
        <taxon>Asticcacaulis</taxon>
    </lineage>
</organism>
<dbReference type="HOGENOM" id="CLU_086329_0_0_5"/>
<evidence type="ECO:0000259" key="1">
    <source>
        <dbReference type="SMART" id="SM00978"/>
    </source>
</evidence>
<name>F4QJQ5_9CAUL</name>
<dbReference type="Proteomes" id="UP000006512">
    <property type="component" value="Unassembled WGS sequence"/>
</dbReference>
<dbReference type="SUPFAM" id="SSF54427">
    <property type="entry name" value="NTF2-like"/>
    <property type="match status" value="1"/>
</dbReference>
<dbReference type="AlphaFoldDB" id="F4QJQ5"/>
<dbReference type="InterPro" id="IPR007379">
    <property type="entry name" value="Tim44-like_dom"/>
</dbReference>
<keyword evidence="3" id="KW-1185">Reference proteome</keyword>
<accession>F4QJQ5</accession>
<dbReference type="InterPro" id="IPR032710">
    <property type="entry name" value="NTF2-like_dom_sf"/>
</dbReference>
<gene>
    <name evidence="2" type="ORF">ABI_04380</name>
</gene>
<dbReference type="STRING" id="715226.ABI_04380"/>
<proteinExistence type="predicted"/>
<evidence type="ECO:0000313" key="3">
    <source>
        <dbReference type="Proteomes" id="UP000006512"/>
    </source>
</evidence>
<dbReference type="Pfam" id="PF04280">
    <property type="entry name" value="Tim44"/>
    <property type="match status" value="1"/>
</dbReference>
<dbReference type="NCBIfam" id="NF033779">
    <property type="entry name" value="Tim44_TimA_adap"/>
    <property type="match status" value="1"/>
</dbReference>
<sequence length="212" mass="23783">MVALIIFAIVAVVILFQLYNVLGRKVGFRAEDKPVTVKGDDFGDLSTKTDKLPEASRMPNLEMLKTRDANFNELNFLEKARESYEQVVIAFHKGELDAVKDKLSDTVYGIFAKALVGRAAPEETLSFVDQPKADIDHIDFKDEVAQIRVRFLSELVYEKTEAPAESAVPPTKADAPKVHRSHKRTAEYWTFQKGMKVANSPWLLTKVEAAKA</sequence>
<reference evidence="3" key="1">
    <citation type="submission" date="2011-03" db="EMBL/GenBank/DDBJ databases">
        <title>Draft genome sequence of Brevundimonas diminuta.</title>
        <authorList>
            <person name="Brown P.J.B."/>
            <person name="Buechlein A."/>
            <person name="Hemmerich C."/>
            <person name="Brun Y.V."/>
        </authorList>
    </citation>
    <scope>NUCLEOTIDE SEQUENCE [LARGE SCALE GENOMIC DNA]</scope>
    <source>
        <strain evidence="3">C19</strain>
    </source>
</reference>